<sequence>MIEVYPRLPTLCKFVQVNIPPNHRYPKCAYMCKRLAHHLQHIVRLPHFAPYQISHHSSLLHSMPFSSERCCIYVSSLSSPRGHNCSLAPAPYTLSPSSHLLHVGLQNKSITRSLQLSSACFDLAQPQMSTTS</sequence>
<name>A0A9J2PS28_ASCLU</name>
<dbReference type="WBParaSite" id="ALUE_0001209401-mRNA-1">
    <property type="protein sequence ID" value="ALUE_0001209401-mRNA-1"/>
    <property type="gene ID" value="ALUE_0001209401"/>
</dbReference>
<dbReference type="AlphaFoldDB" id="A0A9J2PS28"/>
<accession>A0A9J2PS28</accession>
<organism evidence="1 2">
    <name type="scientific">Ascaris lumbricoides</name>
    <name type="common">Giant roundworm</name>
    <dbReference type="NCBI Taxonomy" id="6252"/>
    <lineage>
        <taxon>Eukaryota</taxon>
        <taxon>Metazoa</taxon>
        <taxon>Ecdysozoa</taxon>
        <taxon>Nematoda</taxon>
        <taxon>Chromadorea</taxon>
        <taxon>Rhabditida</taxon>
        <taxon>Spirurina</taxon>
        <taxon>Ascaridomorpha</taxon>
        <taxon>Ascaridoidea</taxon>
        <taxon>Ascarididae</taxon>
        <taxon>Ascaris</taxon>
    </lineage>
</organism>
<evidence type="ECO:0000313" key="1">
    <source>
        <dbReference type="Proteomes" id="UP000036681"/>
    </source>
</evidence>
<dbReference type="Proteomes" id="UP000036681">
    <property type="component" value="Unplaced"/>
</dbReference>
<proteinExistence type="predicted"/>
<keyword evidence="1" id="KW-1185">Reference proteome</keyword>
<protein>
    <submittedName>
        <fullName evidence="2">Uncharacterized protein</fullName>
    </submittedName>
</protein>
<evidence type="ECO:0000313" key="2">
    <source>
        <dbReference type="WBParaSite" id="ALUE_0001209401-mRNA-1"/>
    </source>
</evidence>
<reference evidence="2" key="1">
    <citation type="submission" date="2023-03" db="UniProtKB">
        <authorList>
            <consortium name="WormBaseParasite"/>
        </authorList>
    </citation>
    <scope>IDENTIFICATION</scope>
</reference>